<dbReference type="Gene3D" id="1.10.1220.10">
    <property type="entry name" value="Met repressor-like"/>
    <property type="match status" value="1"/>
</dbReference>
<dbReference type="PANTHER" id="PTHR34719:SF2">
    <property type="entry name" value="NICKEL-RESPONSIVE REGULATOR"/>
    <property type="match status" value="1"/>
</dbReference>
<dbReference type="Pfam" id="PF08753">
    <property type="entry name" value="NikR_C"/>
    <property type="match status" value="1"/>
</dbReference>
<dbReference type="PANTHER" id="PTHR34719">
    <property type="entry name" value="NICKEL-RESPONSIVE REGULATOR"/>
    <property type="match status" value="1"/>
</dbReference>
<evidence type="ECO:0000313" key="11">
    <source>
        <dbReference type="Proteomes" id="UP000095347"/>
    </source>
</evidence>
<comment type="similarity">
    <text evidence="1 7">Belongs to the transcriptional regulatory CopG/NikR family.</text>
</comment>
<dbReference type="SUPFAM" id="SSF55021">
    <property type="entry name" value="ACT-like"/>
    <property type="match status" value="1"/>
</dbReference>
<dbReference type="GO" id="GO:0003677">
    <property type="term" value="F:DNA binding"/>
    <property type="evidence" value="ECO:0007669"/>
    <property type="project" value="UniProtKB-KW"/>
</dbReference>
<evidence type="ECO:0000256" key="7">
    <source>
        <dbReference type="HAMAP-Rule" id="MF_00476"/>
    </source>
</evidence>
<sequence>MERVTITLDADLLSQFDAYMDKHGYDNRSEGIRDAIRQLLADDRIAADENAPCVGCVTYVYDHQERLLSSRLMEAQHHHHDVPAATLHLHIDERNCLEATVLRGSVKDVRHLSNHLTSQTGVKHGRLHLIPVDAPK</sequence>
<dbReference type="Gene3D" id="3.30.70.1150">
    <property type="entry name" value="ACT-like. Chain A, domain 2"/>
    <property type="match status" value="1"/>
</dbReference>
<dbReference type="AlphaFoldDB" id="A0A1E5Q4M9"/>
<feature type="binding site" evidence="7">
    <location>
        <position position="77"/>
    </location>
    <ligand>
        <name>Ni(2+)</name>
        <dbReference type="ChEBI" id="CHEBI:49786"/>
    </ligand>
</feature>
<evidence type="ECO:0000256" key="6">
    <source>
        <dbReference type="ARBA" id="ARBA00023163"/>
    </source>
</evidence>
<protein>
    <recommendedName>
        <fullName evidence="7">Putative nickel-responsive regulator</fullName>
    </recommendedName>
</protein>
<dbReference type="InterPro" id="IPR045865">
    <property type="entry name" value="ACT-like_dom_sf"/>
</dbReference>
<reference evidence="11" key="1">
    <citation type="submission" date="2016-07" db="EMBL/GenBank/DDBJ databases">
        <authorList>
            <person name="Florea S."/>
            <person name="Webb J.S."/>
            <person name="Jaromczyk J."/>
            <person name="Schardl C.L."/>
        </authorList>
    </citation>
    <scope>NUCLEOTIDE SEQUENCE [LARGE SCALE GENOMIC DNA]</scope>
    <source>
        <strain evidence="11">MV-1</strain>
    </source>
</reference>
<keyword evidence="5 7" id="KW-0238">DNA-binding</keyword>
<dbReference type="InterPro" id="IPR013321">
    <property type="entry name" value="Arc_rbn_hlx_hlx"/>
</dbReference>
<evidence type="ECO:0000313" key="10">
    <source>
        <dbReference type="EMBL" id="OEJ65160.1"/>
    </source>
</evidence>
<comment type="function">
    <text evidence="7">Transcriptional regulator.</text>
</comment>
<dbReference type="Proteomes" id="UP000095347">
    <property type="component" value="Unassembled WGS sequence"/>
</dbReference>
<name>A0A1E5Q4M9_9PROT</name>
<evidence type="ECO:0000256" key="4">
    <source>
        <dbReference type="ARBA" id="ARBA00023015"/>
    </source>
</evidence>
<dbReference type="InterPro" id="IPR022988">
    <property type="entry name" value="Ni_resp_reg_NikR"/>
</dbReference>
<keyword evidence="11" id="KW-1185">Reference proteome</keyword>
<feature type="domain" description="Ribbon-helix-helix protein CopG" evidence="8">
    <location>
        <begin position="2"/>
        <end position="41"/>
    </location>
</feature>
<keyword evidence="4 7" id="KW-0805">Transcription regulation</keyword>
<dbReference type="GO" id="GO:0003700">
    <property type="term" value="F:DNA-binding transcription factor activity"/>
    <property type="evidence" value="ECO:0007669"/>
    <property type="project" value="UniProtKB-UniRule"/>
</dbReference>
<evidence type="ECO:0000256" key="5">
    <source>
        <dbReference type="ARBA" id="ARBA00023125"/>
    </source>
</evidence>
<evidence type="ECO:0000259" key="9">
    <source>
        <dbReference type="Pfam" id="PF08753"/>
    </source>
</evidence>
<dbReference type="InterPro" id="IPR002145">
    <property type="entry name" value="CopG"/>
</dbReference>
<dbReference type="SUPFAM" id="SSF47598">
    <property type="entry name" value="Ribbon-helix-helix"/>
    <property type="match status" value="1"/>
</dbReference>
<evidence type="ECO:0000256" key="3">
    <source>
        <dbReference type="ARBA" id="ARBA00022723"/>
    </source>
</evidence>
<keyword evidence="2 7" id="KW-0533">Nickel</keyword>
<gene>
    <name evidence="10" type="ORF">BEN30_15590</name>
</gene>
<proteinExistence type="inferred from homology"/>
<evidence type="ECO:0000259" key="8">
    <source>
        <dbReference type="Pfam" id="PF01402"/>
    </source>
</evidence>
<feature type="binding site" evidence="7">
    <location>
        <position position="88"/>
    </location>
    <ligand>
        <name>Ni(2+)</name>
        <dbReference type="ChEBI" id="CHEBI:49786"/>
    </ligand>
</feature>
<dbReference type="InterPro" id="IPR027271">
    <property type="entry name" value="Acetolactate_synth/TF_NikR_C"/>
</dbReference>
<comment type="cofactor">
    <cofactor evidence="7">
        <name>Ni(2+)</name>
        <dbReference type="ChEBI" id="CHEBI:49786"/>
    </cofactor>
    <text evidence="7">Binds 1 nickel ion per subunit.</text>
</comment>
<dbReference type="NCBIfam" id="NF002815">
    <property type="entry name" value="PRK02967.1"/>
    <property type="match status" value="1"/>
</dbReference>
<accession>A0A1E5Q4M9</accession>
<dbReference type="InterPro" id="IPR010985">
    <property type="entry name" value="Ribbon_hlx_hlx"/>
</dbReference>
<dbReference type="Pfam" id="PF01402">
    <property type="entry name" value="RHH_1"/>
    <property type="match status" value="1"/>
</dbReference>
<dbReference type="EMBL" id="MCGG01000055">
    <property type="protein sequence ID" value="OEJ65160.1"/>
    <property type="molecule type" value="Genomic_DNA"/>
</dbReference>
<dbReference type="HAMAP" id="MF_00476">
    <property type="entry name" value="NikR"/>
    <property type="match status" value="1"/>
</dbReference>
<dbReference type="OrthoDB" id="9806294at2"/>
<feature type="binding site" evidence="7">
    <location>
        <position position="96"/>
    </location>
    <ligand>
        <name>Ni(2+)</name>
        <dbReference type="ChEBI" id="CHEBI:49786"/>
    </ligand>
</feature>
<keyword evidence="3 7" id="KW-0479">Metal-binding</keyword>
<organism evidence="10 11">
    <name type="scientific">Magnetovibrio blakemorei</name>
    <dbReference type="NCBI Taxonomy" id="28181"/>
    <lineage>
        <taxon>Bacteria</taxon>
        <taxon>Pseudomonadati</taxon>
        <taxon>Pseudomonadota</taxon>
        <taxon>Alphaproteobacteria</taxon>
        <taxon>Rhodospirillales</taxon>
        <taxon>Magnetovibrionaceae</taxon>
        <taxon>Magnetovibrio</taxon>
    </lineage>
</organism>
<evidence type="ECO:0000256" key="2">
    <source>
        <dbReference type="ARBA" id="ARBA00022596"/>
    </source>
</evidence>
<dbReference type="GO" id="GO:0016151">
    <property type="term" value="F:nickel cation binding"/>
    <property type="evidence" value="ECO:0007669"/>
    <property type="project" value="UniProtKB-UniRule"/>
</dbReference>
<keyword evidence="6 7" id="KW-0804">Transcription</keyword>
<comment type="caution">
    <text evidence="10">The sequence shown here is derived from an EMBL/GenBank/DDBJ whole genome shotgun (WGS) entry which is preliminary data.</text>
</comment>
<dbReference type="GO" id="GO:0010045">
    <property type="term" value="P:response to nickel cation"/>
    <property type="evidence" value="ECO:0007669"/>
    <property type="project" value="InterPro"/>
</dbReference>
<dbReference type="CDD" id="cd22231">
    <property type="entry name" value="RHH_NikR_HicB-like"/>
    <property type="match status" value="1"/>
</dbReference>
<dbReference type="InterPro" id="IPR050192">
    <property type="entry name" value="CopG/NikR_regulator"/>
</dbReference>
<evidence type="ECO:0000256" key="1">
    <source>
        <dbReference type="ARBA" id="ARBA00008478"/>
    </source>
</evidence>
<dbReference type="InterPro" id="IPR014864">
    <property type="entry name" value="TF_NikR_Ni-bd_C"/>
</dbReference>
<dbReference type="NCBIfam" id="NF003381">
    <property type="entry name" value="PRK04460.1"/>
    <property type="match status" value="1"/>
</dbReference>
<dbReference type="NCBIfam" id="NF002169">
    <property type="entry name" value="PRK01002.1"/>
    <property type="match status" value="1"/>
</dbReference>
<feature type="binding site" evidence="7">
    <location>
        <position position="90"/>
    </location>
    <ligand>
        <name>Ni(2+)</name>
        <dbReference type="ChEBI" id="CHEBI:49786"/>
    </ligand>
</feature>
<dbReference type="STRING" id="28181.BEN30_15590"/>
<feature type="domain" description="Transcription factor NikR nickel binding C-terminal" evidence="9">
    <location>
        <begin position="54"/>
        <end position="130"/>
    </location>
</feature>